<dbReference type="AlphaFoldDB" id="A0A420Y4F2"/>
<feature type="region of interest" description="Disordered" evidence="1">
    <location>
        <begin position="50"/>
        <end position="69"/>
    </location>
</feature>
<accession>A0A420Y4F2</accession>
<reference evidence="2 3" key="1">
    <citation type="submission" date="2018-08" db="EMBL/GenBank/DDBJ databases">
        <title>Draft genome of the lignicolous fungus Coniochaeta pulveracea.</title>
        <authorList>
            <person name="Borstlap C.J."/>
            <person name="De Witt R.N."/>
            <person name="Botha A."/>
            <person name="Volschenk H."/>
        </authorList>
    </citation>
    <scope>NUCLEOTIDE SEQUENCE [LARGE SCALE GENOMIC DNA]</scope>
    <source>
        <strain evidence="2 3">CAB683</strain>
    </source>
</reference>
<protein>
    <submittedName>
        <fullName evidence="2">Uncharacterized protein</fullName>
    </submittedName>
</protein>
<evidence type="ECO:0000313" key="3">
    <source>
        <dbReference type="Proteomes" id="UP000275385"/>
    </source>
</evidence>
<gene>
    <name evidence="2" type="ORF">DL546_004202</name>
</gene>
<organism evidence="2 3">
    <name type="scientific">Coniochaeta pulveracea</name>
    <dbReference type="NCBI Taxonomy" id="177199"/>
    <lineage>
        <taxon>Eukaryota</taxon>
        <taxon>Fungi</taxon>
        <taxon>Dikarya</taxon>
        <taxon>Ascomycota</taxon>
        <taxon>Pezizomycotina</taxon>
        <taxon>Sordariomycetes</taxon>
        <taxon>Sordariomycetidae</taxon>
        <taxon>Coniochaetales</taxon>
        <taxon>Coniochaetaceae</taxon>
        <taxon>Coniochaeta</taxon>
    </lineage>
</organism>
<sequence length="148" mass="16139">MSKAYLSTIPLLPSSLSSLAPDVTFSYVGTTPSVPLTTHTSLQLTHTLTSPLRRPRELRHRRRPRPAPKCDFLHGGEEVVGGAGEGGGDGRAVQSKHFPAPVVEIALQMADVGDRPQEYGTSQTVFTAGVIWTLFKAWVWGFRKEKSV</sequence>
<evidence type="ECO:0000313" key="2">
    <source>
        <dbReference type="EMBL" id="RKU42727.1"/>
    </source>
</evidence>
<name>A0A420Y4F2_9PEZI</name>
<proteinExistence type="predicted"/>
<evidence type="ECO:0000256" key="1">
    <source>
        <dbReference type="SAM" id="MobiDB-lite"/>
    </source>
</evidence>
<keyword evidence="3" id="KW-1185">Reference proteome</keyword>
<dbReference type="EMBL" id="QVQW01000052">
    <property type="protein sequence ID" value="RKU42727.1"/>
    <property type="molecule type" value="Genomic_DNA"/>
</dbReference>
<dbReference type="Proteomes" id="UP000275385">
    <property type="component" value="Unassembled WGS sequence"/>
</dbReference>
<feature type="compositionally biased region" description="Basic residues" evidence="1">
    <location>
        <begin position="56"/>
        <end position="66"/>
    </location>
</feature>
<comment type="caution">
    <text evidence="2">The sequence shown here is derived from an EMBL/GenBank/DDBJ whole genome shotgun (WGS) entry which is preliminary data.</text>
</comment>
<dbReference type="OrthoDB" id="543156at2759"/>